<evidence type="ECO:0000256" key="1">
    <source>
        <dbReference type="ARBA" id="ARBA00022801"/>
    </source>
</evidence>
<dbReference type="PROSITE" id="PS00659">
    <property type="entry name" value="GLYCOSYL_HYDROL_F5"/>
    <property type="match status" value="1"/>
</dbReference>
<protein>
    <submittedName>
        <fullName evidence="5">Glycoside hydrolase family 5 protein</fullName>
    </submittedName>
</protein>
<evidence type="ECO:0000256" key="2">
    <source>
        <dbReference type="ARBA" id="ARBA00023295"/>
    </source>
</evidence>
<sequence>MAFTPTLLSAQEQECLRGVNVSGAEFGGYQGEYGQKYIYPSDKTLDWAAARHMTAIRLPFRWERLQPRLFDGFDAAELERLKDTVARANARGLTVILDPHNYAKYRDQKLGSGDVSPEAFADFWKRLASMFAGNDRIVFGLMNEPSGITAMSWFDSAQAGLSAIREAGAQNLVLVPGTIWTGASHWFEAQEGGSNAEILQRISDPSDNFAFEFHQYMDADFSGTNETCPRVDDALSALEDVSKWMRNNDYRGFLGEFGGTSAPECLNGLMQMAGYMNRNSDIWIGWSAWAAGEWWGKYPLSLQPVGSVDKPQMRVLLPYLTNAGQVPLCNFR</sequence>
<accession>A0ABT3R5A6</accession>
<reference evidence="5 6" key="1">
    <citation type="journal article" date="2016" name="Int. J. Syst. Evol. Microbiol.">
        <title>Labrenzia salina sp. nov., isolated from the rhizosphere of the halophyte Arthrocnemum macrostachyum.</title>
        <authorList>
            <person name="Camacho M."/>
            <person name="Redondo-Gomez S."/>
            <person name="Rodriguez-Llorente I."/>
            <person name="Rohde M."/>
            <person name="Sproer C."/>
            <person name="Schumann P."/>
            <person name="Klenk H.P."/>
            <person name="Montero-Calasanz M.D.C."/>
        </authorList>
    </citation>
    <scope>NUCLEOTIDE SEQUENCE [LARGE SCALE GENOMIC DNA]</scope>
    <source>
        <strain evidence="5 6">DSM 29163</strain>
    </source>
</reference>
<dbReference type="SUPFAM" id="SSF51445">
    <property type="entry name" value="(Trans)glycosidases"/>
    <property type="match status" value="1"/>
</dbReference>
<dbReference type="PANTHER" id="PTHR34142:SF1">
    <property type="entry name" value="GLYCOSIDE HYDROLASE FAMILY 5 DOMAIN-CONTAINING PROTEIN"/>
    <property type="match status" value="1"/>
</dbReference>
<dbReference type="Proteomes" id="UP001300261">
    <property type="component" value="Unassembled WGS sequence"/>
</dbReference>
<keyword evidence="6" id="KW-1185">Reference proteome</keyword>
<proteinExistence type="inferred from homology"/>
<evidence type="ECO:0000256" key="3">
    <source>
        <dbReference type="RuleBase" id="RU361153"/>
    </source>
</evidence>
<gene>
    <name evidence="5" type="ORF">ON753_17950</name>
</gene>
<organism evidence="5 6">
    <name type="scientific">Roseibium salinum</name>
    <dbReference type="NCBI Taxonomy" id="1604349"/>
    <lineage>
        <taxon>Bacteria</taxon>
        <taxon>Pseudomonadati</taxon>
        <taxon>Pseudomonadota</taxon>
        <taxon>Alphaproteobacteria</taxon>
        <taxon>Hyphomicrobiales</taxon>
        <taxon>Stappiaceae</taxon>
        <taxon>Roseibium</taxon>
    </lineage>
</organism>
<comment type="similarity">
    <text evidence="3">Belongs to the glycosyl hydrolase 5 (cellulase A) family.</text>
</comment>
<dbReference type="InterPro" id="IPR001547">
    <property type="entry name" value="Glyco_hydro_5"/>
</dbReference>
<dbReference type="GO" id="GO:0016787">
    <property type="term" value="F:hydrolase activity"/>
    <property type="evidence" value="ECO:0007669"/>
    <property type="project" value="UniProtKB-KW"/>
</dbReference>
<keyword evidence="2 3" id="KW-0326">Glycosidase</keyword>
<dbReference type="Gene3D" id="3.20.20.80">
    <property type="entry name" value="Glycosidases"/>
    <property type="match status" value="1"/>
</dbReference>
<feature type="domain" description="Glycoside hydrolase family 5" evidence="4">
    <location>
        <begin position="23"/>
        <end position="291"/>
    </location>
</feature>
<evidence type="ECO:0000259" key="4">
    <source>
        <dbReference type="Pfam" id="PF00150"/>
    </source>
</evidence>
<name>A0ABT3R5A6_9HYPH</name>
<dbReference type="InterPro" id="IPR017853">
    <property type="entry name" value="GH"/>
</dbReference>
<keyword evidence="1 3" id="KW-0378">Hydrolase</keyword>
<dbReference type="RefSeq" id="WP_265967196.1">
    <property type="nucleotide sequence ID" value="NZ_JAPEVI010000003.1"/>
</dbReference>
<comment type="caution">
    <text evidence="5">The sequence shown here is derived from an EMBL/GenBank/DDBJ whole genome shotgun (WGS) entry which is preliminary data.</text>
</comment>
<evidence type="ECO:0000313" key="5">
    <source>
        <dbReference type="EMBL" id="MCX2724235.1"/>
    </source>
</evidence>
<evidence type="ECO:0000313" key="6">
    <source>
        <dbReference type="Proteomes" id="UP001300261"/>
    </source>
</evidence>
<dbReference type="Pfam" id="PF00150">
    <property type="entry name" value="Cellulase"/>
    <property type="match status" value="1"/>
</dbReference>
<dbReference type="PANTHER" id="PTHR34142">
    <property type="entry name" value="ENDO-BETA-1,4-GLUCANASE A"/>
    <property type="match status" value="1"/>
</dbReference>
<dbReference type="InterPro" id="IPR018087">
    <property type="entry name" value="Glyco_hydro_5_CS"/>
</dbReference>
<dbReference type="EMBL" id="JAPEVI010000003">
    <property type="protein sequence ID" value="MCX2724235.1"/>
    <property type="molecule type" value="Genomic_DNA"/>
</dbReference>